<evidence type="ECO:0000313" key="3">
    <source>
        <dbReference type="EMBL" id="MCZ4552887.1"/>
    </source>
</evidence>
<dbReference type="PROSITE" id="PS51257">
    <property type="entry name" value="PROKAR_LIPOPROTEIN"/>
    <property type="match status" value="1"/>
</dbReference>
<comment type="caution">
    <text evidence="3">The sequence shown here is derived from an EMBL/GenBank/DDBJ whole genome shotgun (WGS) entry which is preliminary data.</text>
</comment>
<feature type="compositionally biased region" description="Polar residues" evidence="1">
    <location>
        <begin position="32"/>
        <end position="50"/>
    </location>
</feature>
<keyword evidence="4" id="KW-1185">Reference proteome</keyword>
<evidence type="ECO:0008006" key="5">
    <source>
        <dbReference type="Google" id="ProtNLM"/>
    </source>
</evidence>
<proteinExistence type="predicted"/>
<dbReference type="Proteomes" id="UP001067235">
    <property type="component" value="Unassembled WGS sequence"/>
</dbReference>
<feature type="region of interest" description="Disordered" evidence="1">
    <location>
        <begin position="30"/>
        <end position="50"/>
    </location>
</feature>
<dbReference type="Gene3D" id="3.40.190.10">
    <property type="entry name" value="Periplasmic binding protein-like II"/>
    <property type="match status" value="2"/>
</dbReference>
<protein>
    <recommendedName>
        <fullName evidence="5">ABC transporter substrate-binding protein</fullName>
    </recommendedName>
</protein>
<feature type="signal peptide" evidence="2">
    <location>
        <begin position="1"/>
        <end position="25"/>
    </location>
</feature>
<dbReference type="EMBL" id="JAPWIE010000007">
    <property type="protein sequence ID" value="MCZ4552887.1"/>
    <property type="molecule type" value="Genomic_DNA"/>
</dbReference>
<evidence type="ECO:0000256" key="1">
    <source>
        <dbReference type="SAM" id="MobiDB-lite"/>
    </source>
</evidence>
<evidence type="ECO:0000313" key="4">
    <source>
        <dbReference type="Proteomes" id="UP001067235"/>
    </source>
</evidence>
<gene>
    <name evidence="3" type="ORF">O4213_23055</name>
</gene>
<reference evidence="3" key="1">
    <citation type="submission" date="2022-12" db="EMBL/GenBank/DDBJ databases">
        <authorList>
            <person name="Krivoruchko A.V."/>
            <person name="Elkin A."/>
        </authorList>
    </citation>
    <scope>NUCLEOTIDE SEQUENCE</scope>
    <source>
        <strain evidence="3">IEGM 1388</strain>
    </source>
</reference>
<name>A0ABT4N0W9_GORRU</name>
<sequence>MSSGSRRSRVTCLIAVGTISALVLAGCGESAEPSTGQAESSTESAEPNTGESLRIVLGSKPQASQVPLVYGVGEDAGDFGLDMSVEQNITIFDDHIDPVKTLLSGDAEVMATSVSAILDAREQGEDVKMFCPYVSMDDFVLAGAGGVNTAGQLFEPSTRVGIDSPGGAGAIVLNAMLSGVGEPRDIDEIPNQQIIESSSARTEAWATGQLDATVIHDTQYDGAAQAVNQPVLIATLYENAPGFIKVAQAAPAQWLEQNRELAARYCATTLRAMKELKADFGVFRAAVDEYVEEPPSEESLRELFDLIQKYPFWTEDGGLSDDSIKFMIDIASESGVLNQPMNAADVVDRETLNRAVELANMPE</sequence>
<accession>A0ABT4N0W9</accession>
<evidence type="ECO:0000256" key="2">
    <source>
        <dbReference type="SAM" id="SignalP"/>
    </source>
</evidence>
<dbReference type="SUPFAM" id="SSF53850">
    <property type="entry name" value="Periplasmic binding protein-like II"/>
    <property type="match status" value="1"/>
</dbReference>
<organism evidence="3 4">
    <name type="scientific">Gordonia rubripertincta</name>
    <name type="common">Rhodococcus corallinus</name>
    <dbReference type="NCBI Taxonomy" id="36822"/>
    <lineage>
        <taxon>Bacteria</taxon>
        <taxon>Bacillati</taxon>
        <taxon>Actinomycetota</taxon>
        <taxon>Actinomycetes</taxon>
        <taxon>Mycobacteriales</taxon>
        <taxon>Gordoniaceae</taxon>
        <taxon>Gordonia</taxon>
    </lineage>
</organism>
<keyword evidence="2" id="KW-0732">Signal</keyword>
<dbReference type="RefSeq" id="WP_301573505.1">
    <property type="nucleotide sequence ID" value="NZ_JAPWIE010000007.1"/>
</dbReference>
<feature type="chain" id="PRO_5046507616" description="ABC transporter substrate-binding protein" evidence="2">
    <location>
        <begin position="26"/>
        <end position="363"/>
    </location>
</feature>